<dbReference type="InterPro" id="IPR029063">
    <property type="entry name" value="SAM-dependent_MTases_sf"/>
</dbReference>
<feature type="domain" description="Methyltransferase FkbM" evidence="1">
    <location>
        <begin position="54"/>
        <end position="200"/>
    </location>
</feature>
<accession>A0A382XZF2</accession>
<sequence>MKNYLSNFNDKIHILQNIYLKNKFFFKKKTYSMHGEDLVIEKYFKDVVSGFYVDLGSYHPVQNNNTMLLYQKGWRGINIDISEFTIKLFNFCRPDDLNLNLAVSDKSGEIDFYYQKKISALSTIKKSQADLVFQGEIKKKKISSQTLTKILDDSKYKEKQIDFLDIDIEGADLDALKSLDFSKYSPKLICVEILHKNMFINNNDIEKSDIYNLLKE</sequence>
<feature type="non-terminal residue" evidence="2">
    <location>
        <position position="216"/>
    </location>
</feature>
<evidence type="ECO:0000313" key="2">
    <source>
        <dbReference type="EMBL" id="SVD76512.1"/>
    </source>
</evidence>
<proteinExistence type="predicted"/>
<dbReference type="EMBL" id="UINC01171775">
    <property type="protein sequence ID" value="SVD76512.1"/>
    <property type="molecule type" value="Genomic_DNA"/>
</dbReference>
<name>A0A382XZF2_9ZZZZ</name>
<organism evidence="2">
    <name type="scientific">marine metagenome</name>
    <dbReference type="NCBI Taxonomy" id="408172"/>
    <lineage>
        <taxon>unclassified sequences</taxon>
        <taxon>metagenomes</taxon>
        <taxon>ecological metagenomes</taxon>
    </lineage>
</organism>
<dbReference type="Pfam" id="PF05050">
    <property type="entry name" value="Methyltransf_21"/>
    <property type="match status" value="1"/>
</dbReference>
<dbReference type="SUPFAM" id="SSF53335">
    <property type="entry name" value="S-adenosyl-L-methionine-dependent methyltransferases"/>
    <property type="match status" value="1"/>
</dbReference>
<reference evidence="2" key="1">
    <citation type="submission" date="2018-05" db="EMBL/GenBank/DDBJ databases">
        <authorList>
            <person name="Lanie J.A."/>
            <person name="Ng W.-L."/>
            <person name="Kazmierczak K.M."/>
            <person name="Andrzejewski T.M."/>
            <person name="Davidsen T.M."/>
            <person name="Wayne K.J."/>
            <person name="Tettelin H."/>
            <person name="Glass J.I."/>
            <person name="Rusch D."/>
            <person name="Podicherti R."/>
            <person name="Tsui H.-C.T."/>
            <person name="Winkler M.E."/>
        </authorList>
    </citation>
    <scope>NUCLEOTIDE SEQUENCE</scope>
</reference>
<dbReference type="Gene3D" id="3.40.50.150">
    <property type="entry name" value="Vaccinia Virus protein VP39"/>
    <property type="match status" value="1"/>
</dbReference>
<protein>
    <recommendedName>
        <fullName evidence="1">Methyltransferase FkbM domain-containing protein</fullName>
    </recommendedName>
</protein>
<gene>
    <name evidence="2" type="ORF">METZ01_LOCUS429366</name>
</gene>
<evidence type="ECO:0000259" key="1">
    <source>
        <dbReference type="Pfam" id="PF05050"/>
    </source>
</evidence>
<dbReference type="AlphaFoldDB" id="A0A382XZF2"/>
<dbReference type="InterPro" id="IPR006342">
    <property type="entry name" value="FkbM_mtfrase"/>
</dbReference>